<evidence type="ECO:0000313" key="3">
    <source>
        <dbReference type="Proteomes" id="UP000625976"/>
    </source>
</evidence>
<feature type="signal peptide" evidence="1">
    <location>
        <begin position="1"/>
        <end position="19"/>
    </location>
</feature>
<dbReference type="AlphaFoldDB" id="A0A917LTV7"/>
<keyword evidence="1" id="KW-0732">Signal</keyword>
<feature type="chain" id="PRO_5036790741" description="Nuclear transport factor 2 family protein" evidence="1">
    <location>
        <begin position="20"/>
        <end position="171"/>
    </location>
</feature>
<dbReference type="Proteomes" id="UP000625976">
    <property type="component" value="Unassembled WGS sequence"/>
</dbReference>
<evidence type="ECO:0000313" key="2">
    <source>
        <dbReference type="EMBL" id="GGG57120.1"/>
    </source>
</evidence>
<name>A0A917LTV7_9FLAO</name>
<gene>
    <name evidence="2" type="ORF">GCM10010976_29950</name>
</gene>
<sequence>MKIKLSVLGLITLFISASANSQTVDEKYVKDVKSIDAIITAYYNVISGARTDPWQYERDTYLHSKTAIIVRLDNNGNANVHTLEAEYIPLLLIPKEDFYEIEIKRKVSEFGNMAQVWSAYEVRMNPETASNTRGLNSIQLHFENDRWFIDGWTTQMETNANTIVSDFLKTD</sequence>
<dbReference type="EMBL" id="BMFQ01000004">
    <property type="protein sequence ID" value="GGG57120.1"/>
    <property type="molecule type" value="Genomic_DNA"/>
</dbReference>
<comment type="caution">
    <text evidence="2">The sequence shown here is derived from an EMBL/GenBank/DDBJ whole genome shotgun (WGS) entry which is preliminary data.</text>
</comment>
<organism evidence="2 3">
    <name type="scientific">Bizionia arctica</name>
    <dbReference type="NCBI Taxonomy" id="1495645"/>
    <lineage>
        <taxon>Bacteria</taxon>
        <taxon>Pseudomonadati</taxon>
        <taxon>Bacteroidota</taxon>
        <taxon>Flavobacteriia</taxon>
        <taxon>Flavobacteriales</taxon>
        <taxon>Flavobacteriaceae</taxon>
        <taxon>Bizionia</taxon>
    </lineage>
</organism>
<evidence type="ECO:0008006" key="4">
    <source>
        <dbReference type="Google" id="ProtNLM"/>
    </source>
</evidence>
<protein>
    <recommendedName>
        <fullName evidence="4">Nuclear transport factor 2 family protein</fullName>
    </recommendedName>
</protein>
<evidence type="ECO:0000256" key="1">
    <source>
        <dbReference type="SAM" id="SignalP"/>
    </source>
</evidence>
<reference evidence="2" key="1">
    <citation type="journal article" date="2014" name="Int. J. Syst. Evol. Microbiol.">
        <title>Complete genome sequence of Corynebacterium casei LMG S-19264T (=DSM 44701T), isolated from a smear-ripened cheese.</title>
        <authorList>
            <consortium name="US DOE Joint Genome Institute (JGI-PGF)"/>
            <person name="Walter F."/>
            <person name="Albersmeier A."/>
            <person name="Kalinowski J."/>
            <person name="Ruckert C."/>
        </authorList>
    </citation>
    <scope>NUCLEOTIDE SEQUENCE</scope>
    <source>
        <strain evidence="2">CGMCC 1.12751</strain>
    </source>
</reference>
<reference evidence="2" key="2">
    <citation type="submission" date="2020-09" db="EMBL/GenBank/DDBJ databases">
        <authorList>
            <person name="Sun Q."/>
            <person name="Zhou Y."/>
        </authorList>
    </citation>
    <scope>NUCLEOTIDE SEQUENCE</scope>
    <source>
        <strain evidence="2">CGMCC 1.12751</strain>
    </source>
</reference>
<dbReference type="RefSeq" id="WP_188466338.1">
    <property type="nucleotide sequence ID" value="NZ_BMFQ01000004.1"/>
</dbReference>
<proteinExistence type="predicted"/>
<keyword evidence="3" id="KW-1185">Reference proteome</keyword>
<accession>A0A917LTV7</accession>